<protein>
    <submittedName>
        <fullName evidence="3">Uncharacterized protein</fullName>
    </submittedName>
</protein>
<evidence type="ECO:0000256" key="2">
    <source>
        <dbReference type="SAM" id="MobiDB-lite"/>
    </source>
</evidence>
<keyword evidence="4" id="KW-1185">Reference proteome</keyword>
<name>A0A7I8L326_SPIIN</name>
<feature type="compositionally biased region" description="Polar residues" evidence="2">
    <location>
        <begin position="933"/>
        <end position="948"/>
    </location>
</feature>
<dbReference type="EMBL" id="LR746273">
    <property type="protein sequence ID" value="CAA7404192.1"/>
    <property type="molecule type" value="Genomic_DNA"/>
</dbReference>
<dbReference type="PANTHER" id="PTHR31267:SF2">
    <property type="entry name" value="EXPRESSED PROTEIN"/>
    <property type="match status" value="1"/>
</dbReference>
<feature type="region of interest" description="Disordered" evidence="2">
    <location>
        <begin position="268"/>
        <end position="291"/>
    </location>
</feature>
<feature type="compositionally biased region" description="Polar residues" evidence="2">
    <location>
        <begin position="972"/>
        <end position="994"/>
    </location>
</feature>
<keyword evidence="1" id="KW-0175">Coiled coil</keyword>
<feature type="region of interest" description="Disordered" evidence="2">
    <location>
        <begin position="1274"/>
        <end position="1296"/>
    </location>
</feature>
<feature type="coiled-coil region" evidence="1">
    <location>
        <begin position="1729"/>
        <end position="1756"/>
    </location>
</feature>
<dbReference type="Proteomes" id="UP000663760">
    <property type="component" value="Chromosome 10"/>
</dbReference>
<reference evidence="3" key="1">
    <citation type="submission" date="2020-02" db="EMBL/GenBank/DDBJ databases">
        <authorList>
            <person name="Scholz U."/>
            <person name="Mascher M."/>
            <person name="Fiebig A."/>
        </authorList>
    </citation>
    <scope>NUCLEOTIDE SEQUENCE</scope>
</reference>
<feature type="region of interest" description="Disordered" evidence="2">
    <location>
        <begin position="729"/>
        <end position="765"/>
    </location>
</feature>
<sequence length="1824" mass="202076">MKGQNPGMSQSQPRQQSGINDLQVWQKYLRYKQLEEFEKQRQLQQLDQEVRQQSSSNQFLGVAKPVGGDTLPSVINGMPIHDASNFSWQNEHVRGESKMPATSHSSSAGNMNWTKQRGDMPVQGLQNGFGFTQNQDRVSRSTEPVQQQPDQSLYGTPIRRNSNILHQFSPFPGLSSNRADMMTRSIANQAEKYPMKSGILSSFQSEQSLFPEPVLMQDDLGAKQSFPGKAFFYEVPTQNINNGVMLRNAEELNYVGRNIQVQDFQGRQGQADWSGGSQGKVGPVESSPGMTNLDPTEQKLLFGTDGENFRVEAAGRNASIVSGGSSHGSPLEGNDYFGTFPSFNSGSWSALMQSAVAEASTSDTALQDDWSGLNSQQKELSTAVAEASTTLVDGGKQRTTWVDNLQNSSFSRPFQLSDFGDASSKNPTNAVFHQSSLNSVNYHGERLGVETTASYQQNQPHKQIIGGATGSQTRFVNNSTCAWVGQLDEQRLHTTCVEPKLSQQNFDGTWVGQQNKPLNSVDRQSYKKTNTWNSNELLRSGRDDHCTSVHHSHVNSPEGAKFMQIDEEGNFMKAVESLKSVSFSFHTSGFNTVESGIDNRQSPTGNPYVREFVDMHSKNSEFNRQAHQQSLSRYQSDHEEVISGGSSVKSRGNDDINGYQLQTNKDPQAWESSMNIPEKVVGVAFDNKLENGFQKDVFDTVYMSNNPQRAQPHDHQGAGRENFLLSGSGSGQLASGSKVPINRIDQKNSGPRRFQFDSPESPIVPSRMEGQELDLIARSQFSGLAGSDIRMTADEQNFLYSQRNAKGTDEINFRGNFPSISGEGAANHAQNKSGQMSHNMLELLHKVDQSRENLTASHSGLSNHSMASEGVDTTSDMTFHLLSTQPSTMQGFGLHLALPSEHQSTVNRSSSPQDVHHHCSRLFDSEVGEKNQTHSASPVSIYNSSPLHESSPRDNWDSRSNLSGLPSKESPRSNAQVNSPSMSGSFSCSRNQLEQRQHQQHQQQQQQSQQWQQKQQHQQQQQQSQQWQQQQCQQWQQKQQRQQASASGRNVTRDQSGDMPYGNELDEDASNRSLMCVGRLDDLHNETKLGKTVVDQSDRQLLPASAGLIPAPKLESSFGTRSPVMLPPYSSNIVEPQMPAGATSHLGRLSGTPDRSQMQSASQHSVTPTVNQKGAFSAMLQNVWTNVSVKQKFSSNVPTKGANLLQPVNSSISDMNFWTLQRPDDQGNNRRETTSEFGTSAVNSPQFRYNENQVGKDKSLQQILPLEEVSRTASSSKLQEECTPRHTSVGNSSAPMPSMIQSYQQDLGKPKCGVDLYIDKKTEHTSLLSATSSSSDIGGLVRNFNAPAVQDQNYALLEQLQAMRAVEADSSEHYGKRLERADASVDAQQMAKKLSQNFIYNYNKTSQIPLDNELRATGQQSSLTSDEKMLCFPTEANGNRHLVSSSELALSEVYSQDTANAGIDGFQRTFMSTLVGVKQPRQIDPRMAPSWFEKYGKLKNSQILSMYNGLYGQHKTEIPSARQYLLSNASEVVNPTTTQQKDDSCQVGNAWQSCSTTAANELSFFPNYMPSNDIDHNLVPRLKKRKTSPSDLLPWSKAITEGSKKLCSISMAELDWAQASNRLIEKVNDEAPVNEDGMSLPPARRRLILTTQLMQQLLPSVPSRILAANATSEYETVTYLVTKLTLREACMGVSHLGSIFHVPYDDINTLSENLNNTGSVGVHFFQEIAEKFLGRASKLERELQRLEKSAAILDVRIESQDLERFSIINRFAKFHGRGQVESAVRGSSAPETAPHSHWKIFPQRYVTGLLISGNLPEAATCLSL</sequence>
<gene>
    <name evidence="3" type="ORF">SI8410_10014870</name>
</gene>
<feature type="compositionally biased region" description="Polar residues" evidence="2">
    <location>
        <begin position="1285"/>
        <end position="1296"/>
    </location>
</feature>
<feature type="region of interest" description="Disordered" evidence="2">
    <location>
        <begin position="852"/>
        <end position="871"/>
    </location>
</feature>
<feature type="region of interest" description="Disordered" evidence="2">
    <location>
        <begin position="1041"/>
        <end position="1070"/>
    </location>
</feature>
<dbReference type="OrthoDB" id="1926238at2759"/>
<organism evidence="3 4">
    <name type="scientific">Spirodela intermedia</name>
    <name type="common">Intermediate duckweed</name>
    <dbReference type="NCBI Taxonomy" id="51605"/>
    <lineage>
        <taxon>Eukaryota</taxon>
        <taxon>Viridiplantae</taxon>
        <taxon>Streptophyta</taxon>
        <taxon>Embryophyta</taxon>
        <taxon>Tracheophyta</taxon>
        <taxon>Spermatophyta</taxon>
        <taxon>Magnoliopsida</taxon>
        <taxon>Liliopsida</taxon>
        <taxon>Araceae</taxon>
        <taxon>Lemnoideae</taxon>
        <taxon>Spirodela</taxon>
    </lineage>
</organism>
<evidence type="ECO:0000313" key="4">
    <source>
        <dbReference type="Proteomes" id="UP000663760"/>
    </source>
</evidence>
<evidence type="ECO:0000256" key="1">
    <source>
        <dbReference type="SAM" id="Coils"/>
    </source>
</evidence>
<proteinExistence type="predicted"/>
<feature type="region of interest" description="Disordered" evidence="2">
    <location>
        <begin position="928"/>
        <end position="1008"/>
    </location>
</feature>
<evidence type="ECO:0000313" key="3">
    <source>
        <dbReference type="EMBL" id="CAA7404192.1"/>
    </source>
</evidence>
<accession>A0A7I8L326</accession>
<dbReference type="PANTHER" id="PTHR31267">
    <property type="entry name" value="DENTIN SIALOPHOSPHOPROTEIN-LIKE PROTEIN"/>
    <property type="match status" value="1"/>
</dbReference>